<protein>
    <submittedName>
        <fullName evidence="1">Uncharacterized protein LOC8258813 isoform X2</fullName>
    </submittedName>
</protein>
<sequence>MMRIASGFLFLSEGMVLWVAMRMGRRRRWRRRKRRIPAAVALFVRARLLRMATTCNIHETRWSDITDRHFQVFLRAVNLWSRLPVIGGHLEVIWKITAAGNLRCQTWVRLLIGQQRLMADMVSRFHGIGLFWM</sequence>
<proteinExistence type="predicted"/>
<dbReference type="EMBL" id="GGEC01010223">
    <property type="protein sequence ID" value="MBW90706.1"/>
    <property type="molecule type" value="Transcribed_RNA"/>
</dbReference>
<accession>A0A2P2JB49</accession>
<dbReference type="AlphaFoldDB" id="A0A2P2JB49"/>
<name>A0A2P2JB49_RHIMU</name>
<evidence type="ECO:0000313" key="1">
    <source>
        <dbReference type="EMBL" id="MBW90706.1"/>
    </source>
</evidence>
<reference evidence="1" key="1">
    <citation type="submission" date="2018-02" db="EMBL/GenBank/DDBJ databases">
        <title>Rhizophora mucronata_Transcriptome.</title>
        <authorList>
            <person name="Meera S.P."/>
            <person name="Sreeshan A."/>
            <person name="Augustine A."/>
        </authorList>
    </citation>
    <scope>NUCLEOTIDE SEQUENCE</scope>
    <source>
        <tissue evidence="1">Leaf</tissue>
    </source>
</reference>
<organism evidence="1">
    <name type="scientific">Rhizophora mucronata</name>
    <name type="common">Asiatic mangrove</name>
    <dbReference type="NCBI Taxonomy" id="61149"/>
    <lineage>
        <taxon>Eukaryota</taxon>
        <taxon>Viridiplantae</taxon>
        <taxon>Streptophyta</taxon>
        <taxon>Embryophyta</taxon>
        <taxon>Tracheophyta</taxon>
        <taxon>Spermatophyta</taxon>
        <taxon>Magnoliopsida</taxon>
        <taxon>eudicotyledons</taxon>
        <taxon>Gunneridae</taxon>
        <taxon>Pentapetalae</taxon>
        <taxon>rosids</taxon>
        <taxon>fabids</taxon>
        <taxon>Malpighiales</taxon>
        <taxon>Rhizophoraceae</taxon>
        <taxon>Rhizophora</taxon>
    </lineage>
</organism>